<keyword evidence="4" id="KW-0812">Transmembrane</keyword>
<dbReference type="Gene3D" id="3.30.70.1880">
    <property type="entry name" value="Protein of unknown function DUF881"/>
    <property type="match status" value="1"/>
</dbReference>
<reference evidence="5 6" key="1">
    <citation type="submission" date="2014-01" db="EMBL/GenBank/DDBJ databases">
        <title>Plasmidome dynamics in the species complex Clostridium novyi sensu lato converts strains of independent lineages into distinctly different pathogens.</title>
        <authorList>
            <person name="Skarin H."/>
            <person name="Segerman B."/>
        </authorList>
    </citation>
    <scope>NUCLEOTIDE SEQUENCE [LARGE SCALE GENOMIC DNA]</scope>
    <source>
        <strain evidence="5 6">4570</strain>
    </source>
</reference>
<feature type="transmembrane region" description="Helical" evidence="4">
    <location>
        <begin position="6"/>
        <end position="27"/>
    </location>
</feature>
<evidence type="ECO:0000313" key="6">
    <source>
        <dbReference type="Proteomes" id="UP000030016"/>
    </source>
</evidence>
<dbReference type="PANTHER" id="PTHR37313">
    <property type="entry name" value="UPF0749 PROTEIN RV1825"/>
    <property type="match status" value="1"/>
</dbReference>
<proteinExistence type="inferred from homology"/>
<organism evidence="5 6">
    <name type="scientific">Clostridium novyi A str. 4570</name>
    <dbReference type="NCBI Taxonomy" id="1444290"/>
    <lineage>
        <taxon>Bacteria</taxon>
        <taxon>Bacillati</taxon>
        <taxon>Bacillota</taxon>
        <taxon>Clostridia</taxon>
        <taxon>Eubacteriales</taxon>
        <taxon>Clostridiaceae</taxon>
        <taxon>Clostridium</taxon>
    </lineage>
</organism>
<gene>
    <name evidence="5" type="ORF">Z969_08835</name>
</gene>
<keyword evidence="4" id="KW-1133">Transmembrane helix</keyword>
<dbReference type="EMBL" id="JDRX01000024">
    <property type="protein sequence ID" value="KGN01013.1"/>
    <property type="molecule type" value="Genomic_DNA"/>
</dbReference>
<dbReference type="AlphaFoldDB" id="A0AA89CLS4"/>
<dbReference type="Proteomes" id="UP000030016">
    <property type="component" value="Unassembled WGS sequence"/>
</dbReference>
<dbReference type="PROSITE" id="PS50889">
    <property type="entry name" value="S4"/>
    <property type="match status" value="1"/>
</dbReference>
<dbReference type="PANTHER" id="PTHR37313:SF2">
    <property type="entry name" value="UPF0749 PROTEIN YLXX"/>
    <property type="match status" value="1"/>
</dbReference>
<accession>A0AA89CLS4</accession>
<evidence type="ECO:0000256" key="4">
    <source>
        <dbReference type="SAM" id="Phobius"/>
    </source>
</evidence>
<keyword evidence="3" id="KW-0175">Coiled coil</keyword>
<dbReference type="InterPro" id="IPR010273">
    <property type="entry name" value="DUF881"/>
</dbReference>
<comment type="caution">
    <text evidence="5">The sequence shown here is derived from an EMBL/GenBank/DDBJ whole genome shotgun (WGS) entry which is preliminary data.</text>
</comment>
<name>A0AA89CLS4_CLONO</name>
<dbReference type="Pfam" id="PF05949">
    <property type="entry name" value="DUF881"/>
    <property type="match status" value="1"/>
</dbReference>
<keyword evidence="4" id="KW-0472">Membrane</keyword>
<feature type="coiled-coil region" evidence="3">
    <location>
        <begin position="48"/>
        <end position="94"/>
    </location>
</feature>
<evidence type="ECO:0000256" key="2">
    <source>
        <dbReference type="PROSITE-ProRule" id="PRU00182"/>
    </source>
</evidence>
<evidence type="ECO:0000256" key="1">
    <source>
        <dbReference type="ARBA" id="ARBA00009108"/>
    </source>
</evidence>
<dbReference type="GO" id="GO:0003723">
    <property type="term" value="F:RNA binding"/>
    <property type="evidence" value="ECO:0007669"/>
    <property type="project" value="UniProtKB-KW"/>
</dbReference>
<comment type="similarity">
    <text evidence="1">Belongs to the UPF0749 family.</text>
</comment>
<sequence length="248" mass="28477">MKHNEATIFIFIASIILGVLISSNMNLGKFNNKVLLNPAEYQKAYNYNMKLDRDIRNLKDEYKEYSKKLKKYKEDEHNENKDRLKDEMKNEILNNEMILGNEDVEGEGVIVTLGDAIDKLRNPQIMPEERNFLMVHDKDILGVINDLRYAGAEAISINGQRVTNRSYILCVGVFVLVDGVKVPGPFHIKAIGDKEKLYSYIEGNEASVSLLKLRGVDITVTKEDNMKIIENDKKLHYNYMKDSKADNK</sequence>
<keyword evidence="2" id="KW-0694">RNA-binding</keyword>
<evidence type="ECO:0000313" key="5">
    <source>
        <dbReference type="EMBL" id="KGN01013.1"/>
    </source>
</evidence>
<dbReference type="RefSeq" id="WP_011722021.1">
    <property type="nucleotide sequence ID" value="NZ_JDRX01000024.1"/>
</dbReference>
<evidence type="ECO:0000256" key="3">
    <source>
        <dbReference type="SAM" id="Coils"/>
    </source>
</evidence>
<protein>
    <submittedName>
        <fullName evidence="5">Division initiation protein</fullName>
    </submittedName>
</protein>